<gene>
    <name evidence="1" type="ORF">JOQ06_030107</name>
</gene>
<comment type="caution">
    <text evidence="1">The sequence shown here is derived from an EMBL/GenBank/DDBJ whole genome shotgun (WGS) entry which is preliminary data.</text>
</comment>
<keyword evidence="2" id="KW-1185">Reference proteome</keyword>
<dbReference type="AlphaFoldDB" id="A0AAD6AWH2"/>
<accession>A0AAD6AWH2</accession>
<protein>
    <submittedName>
        <fullName evidence="1">Uncharacterized protein</fullName>
    </submittedName>
</protein>
<evidence type="ECO:0000313" key="1">
    <source>
        <dbReference type="EMBL" id="KAJ4933274.1"/>
    </source>
</evidence>
<reference evidence="1" key="1">
    <citation type="submission" date="2022-11" db="EMBL/GenBank/DDBJ databases">
        <title>Chromosome-level genome of Pogonophryne albipinna.</title>
        <authorList>
            <person name="Jo E."/>
        </authorList>
    </citation>
    <scope>NUCLEOTIDE SEQUENCE</scope>
    <source>
        <strain evidence="1">SGF0006</strain>
        <tissue evidence="1">Muscle</tissue>
    </source>
</reference>
<dbReference type="EMBL" id="JAPTMU010000013">
    <property type="protein sequence ID" value="KAJ4933274.1"/>
    <property type="molecule type" value="Genomic_DNA"/>
</dbReference>
<organism evidence="1 2">
    <name type="scientific">Pogonophryne albipinna</name>
    <dbReference type="NCBI Taxonomy" id="1090488"/>
    <lineage>
        <taxon>Eukaryota</taxon>
        <taxon>Metazoa</taxon>
        <taxon>Chordata</taxon>
        <taxon>Craniata</taxon>
        <taxon>Vertebrata</taxon>
        <taxon>Euteleostomi</taxon>
        <taxon>Actinopterygii</taxon>
        <taxon>Neopterygii</taxon>
        <taxon>Teleostei</taxon>
        <taxon>Neoteleostei</taxon>
        <taxon>Acanthomorphata</taxon>
        <taxon>Eupercaria</taxon>
        <taxon>Perciformes</taxon>
        <taxon>Notothenioidei</taxon>
        <taxon>Pogonophryne</taxon>
    </lineage>
</organism>
<dbReference type="Proteomes" id="UP001219934">
    <property type="component" value="Unassembled WGS sequence"/>
</dbReference>
<proteinExistence type="predicted"/>
<sequence length="97" mass="10636">MYISVVHSCGIKTLMYPWQEFPLARSLFFLLCPCPASRGQEGSCTNSSGKSKLTFAGRSPKKITTSLRPDRVVGSLATKIVFLIELILPEEEEGEAA</sequence>
<name>A0AAD6AWH2_9TELE</name>
<evidence type="ECO:0000313" key="2">
    <source>
        <dbReference type="Proteomes" id="UP001219934"/>
    </source>
</evidence>